<protein>
    <recommendedName>
        <fullName evidence="3">Secreted protein</fullName>
    </recommendedName>
</protein>
<sequence length="367" mass="39112">MKSGGRWWRKRTVLASALAAVVLVSGGGLWAKDSGLFRDRYCWDAWQQDSGARFLGDEALGKSGSERAAVESGTPGGDGRTATCTLTVTSSVPDDDSTEPIRFEDRVTLSYGPVPEAPDERYAWIERYFSGTASALPDGLDGLVAGDRAMLVLPESCDVEGRPSAVTLWAESWGDGHLGKRQTPLTIGTLPDVGRMLLGAAEAGMRKAGCAPEEPLRMTSPMTRVAERSGSARNPVCRIPGVTLDLGSTSRYEQQVGVVDDRLQTCSVVWPQRGGPAEPAAQFVMAATPRTAAVFAGLPEGEEHGLLRASCDDRDVVFYGRIESGVSSSEKADRRVVARFAESAGRRIGCAPTTWNRSGSQSQGAAR</sequence>
<evidence type="ECO:0000313" key="1">
    <source>
        <dbReference type="EMBL" id="WNF28736.1"/>
    </source>
</evidence>
<evidence type="ECO:0000313" key="2">
    <source>
        <dbReference type="Proteomes" id="UP001303236"/>
    </source>
</evidence>
<name>A0ABY9VXW9_9ACTN</name>
<dbReference type="EMBL" id="CP134500">
    <property type="protein sequence ID" value="WNF28736.1"/>
    <property type="molecule type" value="Genomic_DNA"/>
</dbReference>
<reference evidence="1 2" key="1">
    <citation type="submission" date="2023-09" db="EMBL/GenBank/DDBJ databases">
        <title>Genome completion map analysis of the actinomycetes C11-1.</title>
        <authorList>
            <person name="Qin P."/>
            <person name="Guan P."/>
        </authorList>
    </citation>
    <scope>NUCLEOTIDE SEQUENCE [LARGE SCALE GENOMIC DNA]</scope>
    <source>
        <strain evidence="1 2">C11-1</strain>
    </source>
</reference>
<accession>A0ABY9VXW9</accession>
<dbReference type="Proteomes" id="UP001303236">
    <property type="component" value="Chromosome"/>
</dbReference>
<organism evidence="1 2">
    <name type="scientific">Streptomyces durocortorensis</name>
    <dbReference type="NCBI Taxonomy" id="2811104"/>
    <lineage>
        <taxon>Bacteria</taxon>
        <taxon>Bacillati</taxon>
        <taxon>Actinomycetota</taxon>
        <taxon>Actinomycetes</taxon>
        <taxon>Kitasatosporales</taxon>
        <taxon>Streptomycetaceae</taxon>
        <taxon>Streptomyces</taxon>
    </lineage>
</organism>
<evidence type="ECO:0008006" key="3">
    <source>
        <dbReference type="Google" id="ProtNLM"/>
    </source>
</evidence>
<keyword evidence="2" id="KW-1185">Reference proteome</keyword>
<proteinExistence type="predicted"/>
<gene>
    <name evidence="1" type="ORF">RI138_18935</name>
</gene>